<organism evidence="1 2">
    <name type="scientific">Cynara cardunculus var. scolymus</name>
    <name type="common">Globe artichoke</name>
    <name type="synonym">Cynara scolymus</name>
    <dbReference type="NCBI Taxonomy" id="59895"/>
    <lineage>
        <taxon>Eukaryota</taxon>
        <taxon>Viridiplantae</taxon>
        <taxon>Streptophyta</taxon>
        <taxon>Embryophyta</taxon>
        <taxon>Tracheophyta</taxon>
        <taxon>Spermatophyta</taxon>
        <taxon>Magnoliopsida</taxon>
        <taxon>eudicotyledons</taxon>
        <taxon>Gunneridae</taxon>
        <taxon>Pentapetalae</taxon>
        <taxon>asterids</taxon>
        <taxon>campanulids</taxon>
        <taxon>Asterales</taxon>
        <taxon>Asteraceae</taxon>
        <taxon>Carduoideae</taxon>
        <taxon>Cardueae</taxon>
        <taxon>Carduinae</taxon>
        <taxon>Cynara</taxon>
    </lineage>
</organism>
<dbReference type="EMBL" id="LEKV01004774">
    <property type="protein sequence ID" value="KVH93382.1"/>
    <property type="molecule type" value="Genomic_DNA"/>
</dbReference>
<accession>A0A118JVQ5</accession>
<reference evidence="1 2" key="1">
    <citation type="journal article" date="2016" name="Sci. Rep.">
        <title>The genome sequence of the outbreeding globe artichoke constructed de novo incorporating a phase-aware low-pass sequencing strategy of F1 progeny.</title>
        <authorList>
            <person name="Scaglione D."/>
            <person name="Reyes-Chin-Wo S."/>
            <person name="Acquadro A."/>
            <person name="Froenicke L."/>
            <person name="Portis E."/>
            <person name="Beitel C."/>
            <person name="Tirone M."/>
            <person name="Mauro R."/>
            <person name="Lo Monaco A."/>
            <person name="Mauromicale G."/>
            <person name="Faccioli P."/>
            <person name="Cattivelli L."/>
            <person name="Rieseberg L."/>
            <person name="Michelmore R."/>
            <person name="Lanteri S."/>
        </authorList>
    </citation>
    <scope>NUCLEOTIDE SEQUENCE [LARGE SCALE GENOMIC DNA]</scope>
    <source>
        <strain evidence="1">2C</strain>
    </source>
</reference>
<proteinExistence type="predicted"/>
<dbReference type="AlphaFoldDB" id="A0A118JVQ5"/>
<gene>
    <name evidence="1" type="ORF">Ccrd_004559</name>
</gene>
<evidence type="ECO:0000313" key="2">
    <source>
        <dbReference type="Proteomes" id="UP000243975"/>
    </source>
</evidence>
<keyword evidence="2" id="KW-1185">Reference proteome</keyword>
<protein>
    <submittedName>
        <fullName evidence="1">Uncharacterized protein</fullName>
    </submittedName>
</protein>
<dbReference type="Gramene" id="KVH93382">
    <property type="protein sequence ID" value="KVH93382"/>
    <property type="gene ID" value="Ccrd_004559"/>
</dbReference>
<name>A0A118JVQ5_CYNCS</name>
<dbReference type="Proteomes" id="UP000243975">
    <property type="component" value="Unassembled WGS sequence"/>
</dbReference>
<evidence type="ECO:0000313" key="1">
    <source>
        <dbReference type="EMBL" id="KVH93382.1"/>
    </source>
</evidence>
<comment type="caution">
    <text evidence="1">The sequence shown here is derived from an EMBL/GenBank/DDBJ whole genome shotgun (WGS) entry which is preliminary data.</text>
</comment>
<sequence length="90" mass="10167">MSKLINLFNFKGKFDQEDDIQKLVLAADDSTDCKYCISADRQGGGHFYRNVATDIFIFIIGKASLTLTRLIRNSLLLLVSKYECLKEALS</sequence>